<evidence type="ECO:0000313" key="1">
    <source>
        <dbReference type="EMBL" id="OPJ60279.1"/>
    </source>
</evidence>
<evidence type="ECO:0000313" key="3">
    <source>
        <dbReference type="Proteomes" id="UP000191056"/>
    </source>
</evidence>
<sequence>MMKKLLIGILVIISVLYLKFEVFNPYRWDGILVMKHNVMYQGNPELSIKYSNGDIKREKAIGIVKGESILEYIFITWVIKLEGFDEEETFLIKGLMFDEVYTKVDF</sequence>
<reference evidence="2 4" key="2">
    <citation type="submission" date="2018-08" db="EMBL/GenBank/DDBJ databases">
        <title>Genome of Clostridium chromiireducens C1, DSM12136.</title>
        <authorList>
            <person name="Xing M."/>
            <person name="Wei Y."/>
            <person name="Ang E.L."/>
            <person name="Zhao H."/>
            <person name="Zhang Y."/>
        </authorList>
    </citation>
    <scope>NUCLEOTIDE SEQUENCE [LARGE SCALE GENOMIC DNA]</scope>
    <source>
        <strain evidence="2 4">C1</strain>
    </source>
</reference>
<dbReference type="AlphaFoldDB" id="A0A1V4IK82"/>
<keyword evidence="3" id="KW-1185">Reference proteome</keyword>
<evidence type="ECO:0000313" key="2">
    <source>
        <dbReference type="EMBL" id="RII34122.1"/>
    </source>
</evidence>
<accession>A0A1V4IK82</accession>
<dbReference type="RefSeq" id="WP_079440663.1">
    <property type="nucleotide sequence ID" value="NZ_MZGT01000041.1"/>
</dbReference>
<name>A0A1V4IK82_9CLOT</name>
<gene>
    <name evidence="1" type="ORF">CLCHR_30440</name>
    <name evidence="2" type="ORF">D2A34_13200</name>
</gene>
<dbReference type="Proteomes" id="UP000265930">
    <property type="component" value="Unassembled WGS sequence"/>
</dbReference>
<dbReference type="STRING" id="225345.CLCHR_30440"/>
<comment type="caution">
    <text evidence="1">The sequence shown here is derived from an EMBL/GenBank/DDBJ whole genome shotgun (WGS) entry which is preliminary data.</text>
</comment>
<dbReference type="EMBL" id="QXDJ01000003">
    <property type="protein sequence ID" value="RII34122.1"/>
    <property type="molecule type" value="Genomic_DNA"/>
</dbReference>
<organism evidence="1 3">
    <name type="scientific">Clostridium chromiireducens</name>
    <dbReference type="NCBI Taxonomy" id="225345"/>
    <lineage>
        <taxon>Bacteria</taxon>
        <taxon>Bacillati</taxon>
        <taxon>Bacillota</taxon>
        <taxon>Clostridia</taxon>
        <taxon>Eubacteriales</taxon>
        <taxon>Clostridiaceae</taxon>
        <taxon>Clostridium</taxon>
    </lineage>
</organism>
<proteinExistence type="predicted"/>
<dbReference type="EMBL" id="MZGT01000041">
    <property type="protein sequence ID" value="OPJ60279.1"/>
    <property type="molecule type" value="Genomic_DNA"/>
</dbReference>
<protein>
    <submittedName>
        <fullName evidence="1">Uncharacterized protein</fullName>
    </submittedName>
</protein>
<reference evidence="1 3" key="1">
    <citation type="submission" date="2017-03" db="EMBL/GenBank/DDBJ databases">
        <title>Genome sequence of Clostridium chromiireducens DSM 23318.</title>
        <authorList>
            <person name="Poehlein A."/>
            <person name="Daniel R."/>
        </authorList>
    </citation>
    <scope>NUCLEOTIDE SEQUENCE [LARGE SCALE GENOMIC DNA]</scope>
    <source>
        <strain evidence="1 3">DSM 23318</strain>
    </source>
</reference>
<evidence type="ECO:0000313" key="4">
    <source>
        <dbReference type="Proteomes" id="UP000265930"/>
    </source>
</evidence>
<dbReference type="Proteomes" id="UP000191056">
    <property type="component" value="Unassembled WGS sequence"/>
</dbReference>